<proteinExistence type="predicted"/>
<dbReference type="EMBL" id="UETB01000001">
    <property type="protein sequence ID" value="SSA36573.1"/>
    <property type="molecule type" value="Genomic_DNA"/>
</dbReference>
<name>A0A2Y9C2S0_9MICO</name>
<keyword evidence="2" id="KW-1185">Reference proteome</keyword>
<evidence type="ECO:0000313" key="1">
    <source>
        <dbReference type="EMBL" id="SSA36573.1"/>
    </source>
</evidence>
<gene>
    <name evidence="1" type="ORF">SAMN05216184_101237</name>
</gene>
<accession>A0A2Y9C2S0</accession>
<sequence length="126" mass="14123">MRAGAYAALDGVTYRAKNVRGPSILLLAPLSDPQPPGFERDNHRRWSRRVERSQFTRTFVVKTTAVWKGQQVTVRSVLGDRATIEFGSQDASRWPELTHHKHGLMTGTVPVDSLSDVTEEVIEIPL</sequence>
<protein>
    <submittedName>
        <fullName evidence="1">Uncharacterized protein</fullName>
    </submittedName>
</protein>
<organism evidence="1 2">
    <name type="scientific">Georgenia satyanarayanai</name>
    <dbReference type="NCBI Taxonomy" id="860221"/>
    <lineage>
        <taxon>Bacteria</taxon>
        <taxon>Bacillati</taxon>
        <taxon>Actinomycetota</taxon>
        <taxon>Actinomycetes</taxon>
        <taxon>Micrococcales</taxon>
        <taxon>Bogoriellaceae</taxon>
        <taxon>Georgenia</taxon>
    </lineage>
</organism>
<dbReference type="Proteomes" id="UP000250222">
    <property type="component" value="Unassembled WGS sequence"/>
</dbReference>
<reference evidence="1 2" key="1">
    <citation type="submission" date="2016-10" db="EMBL/GenBank/DDBJ databases">
        <authorList>
            <person name="Cai Z."/>
        </authorList>
    </citation>
    <scope>NUCLEOTIDE SEQUENCE [LARGE SCALE GENOMIC DNA]</scope>
    <source>
        <strain evidence="1 2">CGMCC 1.10826</strain>
    </source>
</reference>
<evidence type="ECO:0000313" key="2">
    <source>
        <dbReference type="Proteomes" id="UP000250222"/>
    </source>
</evidence>
<dbReference type="AlphaFoldDB" id="A0A2Y9C2S0"/>